<comment type="caution">
    <text evidence="6">The sequence shown here is derived from an EMBL/GenBank/DDBJ whole genome shotgun (WGS) entry which is preliminary data.</text>
</comment>
<feature type="transmembrane region" description="Helical" evidence="5">
    <location>
        <begin position="153"/>
        <end position="176"/>
    </location>
</feature>
<feature type="transmembrane region" description="Helical" evidence="5">
    <location>
        <begin position="97"/>
        <end position="114"/>
    </location>
</feature>
<keyword evidence="4 5" id="KW-0472">Membrane</keyword>
<dbReference type="InterPro" id="IPR038665">
    <property type="entry name" value="Voltage-dep_anion_channel_sf"/>
</dbReference>
<proteinExistence type="predicted"/>
<evidence type="ECO:0000256" key="2">
    <source>
        <dbReference type="ARBA" id="ARBA00022692"/>
    </source>
</evidence>
<evidence type="ECO:0000256" key="5">
    <source>
        <dbReference type="SAM" id="Phobius"/>
    </source>
</evidence>
<dbReference type="PANTHER" id="PTHR37955:SF1">
    <property type="entry name" value="DEP DOMAIN-CONTAINING PROTEIN"/>
    <property type="match status" value="1"/>
</dbReference>
<dbReference type="RefSeq" id="WP_209628107.1">
    <property type="nucleotide sequence ID" value="NZ_PRDG01000003.1"/>
</dbReference>
<evidence type="ECO:0000256" key="1">
    <source>
        <dbReference type="ARBA" id="ARBA00004141"/>
    </source>
</evidence>
<feature type="transmembrane region" description="Helical" evidence="5">
    <location>
        <begin position="271"/>
        <end position="292"/>
    </location>
</feature>
<dbReference type="PANTHER" id="PTHR37955">
    <property type="entry name" value="TELLURITE RESISTANCE PROTEIN TEHA"/>
    <property type="match status" value="1"/>
</dbReference>
<sequence length="312" mass="35010">MIRKQPPLVFAGLILGLFGLANLLASHHILLYHVFSGLGLLCWLWLSFFLLSHLPNLFRDLQEAPLASSFATYPMSSMLLAAYLSSFAGPWLGLAKILWFLAFLVHLLLILYFTRKFYPYLRQGKISPSWTVLYVGIAMAALTGQVVQVPFLAWFGFVFGLVLSLLLYPFIFQLLARGTLPSGLRPQLAIFCAPFSLLLAAYIKLAAADFNQPFLLILFLLAQSFYLFALFFVRKIIREPFLPSFSALTFPLVISALSYKLSLPLLGLTQPFFLALGLVEEGLALLVLIYVLKSYLVYFGQTDEGLIKNDET</sequence>
<feature type="transmembrane region" description="Helical" evidence="5">
    <location>
        <begin position="214"/>
        <end position="233"/>
    </location>
</feature>
<evidence type="ECO:0000313" key="6">
    <source>
        <dbReference type="EMBL" id="MBP2623612.1"/>
    </source>
</evidence>
<dbReference type="CDD" id="cd09325">
    <property type="entry name" value="TDT_C4-dicarb_trans"/>
    <property type="match status" value="1"/>
</dbReference>
<dbReference type="EMBL" id="PRDG01000003">
    <property type="protein sequence ID" value="MBP2623612.1"/>
    <property type="molecule type" value="Genomic_DNA"/>
</dbReference>
<accession>A0ABS5B459</accession>
<evidence type="ECO:0000256" key="4">
    <source>
        <dbReference type="ARBA" id="ARBA00023136"/>
    </source>
</evidence>
<feature type="transmembrane region" description="Helical" evidence="5">
    <location>
        <begin position="240"/>
        <end position="259"/>
    </location>
</feature>
<dbReference type="Pfam" id="PF03595">
    <property type="entry name" value="SLAC1"/>
    <property type="match status" value="1"/>
</dbReference>
<dbReference type="Proteomes" id="UP001519296">
    <property type="component" value="Unassembled WGS sequence"/>
</dbReference>
<feature type="transmembrane region" description="Helical" evidence="5">
    <location>
        <begin position="66"/>
        <end position="85"/>
    </location>
</feature>
<keyword evidence="3 5" id="KW-1133">Transmembrane helix</keyword>
<keyword evidence="2 5" id="KW-0812">Transmembrane</keyword>
<name>A0ABS5B459_9STRE</name>
<comment type="subcellular location">
    <subcellularLocation>
        <location evidence="1">Membrane</location>
        <topology evidence="1">Multi-pass membrane protein</topology>
    </subcellularLocation>
</comment>
<dbReference type="InterPro" id="IPR004695">
    <property type="entry name" value="SLAC1/Mae1/Ssu1/TehA"/>
</dbReference>
<feature type="transmembrane region" description="Helical" evidence="5">
    <location>
        <begin position="188"/>
        <end position="208"/>
    </location>
</feature>
<evidence type="ECO:0000256" key="3">
    <source>
        <dbReference type="ARBA" id="ARBA00022989"/>
    </source>
</evidence>
<evidence type="ECO:0000313" key="7">
    <source>
        <dbReference type="Proteomes" id="UP001519296"/>
    </source>
</evidence>
<reference evidence="6 7" key="1">
    <citation type="submission" date="2018-02" db="EMBL/GenBank/DDBJ databases">
        <title>Draft genome sequence of Streptococcus oricebi CCUG 70868T type strain.</title>
        <authorList>
            <person name="Mendez V."/>
            <person name="Salva-Serra F."/>
            <person name="Jaen-Luchoro D."/>
            <person name="Gonzales-Siles L."/>
            <person name="Karlsson R."/>
            <person name="Engstrom-Jakobsson H."/>
            <person name="Busquets A."/>
            <person name="Gomila M."/>
            <person name="Pineiro-Iglesias B."/>
            <person name="Bennasar-Figueras A."/>
            <person name="Seeger M."/>
            <person name="Moore E."/>
        </authorList>
    </citation>
    <scope>NUCLEOTIDE SEQUENCE [LARGE SCALE GENOMIC DNA]</scope>
    <source>
        <strain evidence="6 7">CCUG 70868</strain>
    </source>
</reference>
<dbReference type="Gene3D" id="1.50.10.150">
    <property type="entry name" value="Voltage-dependent anion channel"/>
    <property type="match status" value="1"/>
</dbReference>
<keyword evidence="7" id="KW-1185">Reference proteome</keyword>
<feature type="transmembrane region" description="Helical" evidence="5">
    <location>
        <begin position="126"/>
        <end position="147"/>
    </location>
</feature>
<protein>
    <submittedName>
        <fullName evidence="6">Ethanolamine utilization protein EutJ</fullName>
    </submittedName>
</protein>
<dbReference type="InterPro" id="IPR052951">
    <property type="entry name" value="Tellurite_res_ion_channel"/>
</dbReference>
<organism evidence="6 7">
    <name type="scientific">Streptococcus oricebi</name>
    <dbReference type="NCBI Taxonomy" id="1547447"/>
    <lineage>
        <taxon>Bacteria</taxon>
        <taxon>Bacillati</taxon>
        <taxon>Bacillota</taxon>
        <taxon>Bacilli</taxon>
        <taxon>Lactobacillales</taxon>
        <taxon>Streptococcaceae</taxon>
        <taxon>Streptococcus</taxon>
    </lineage>
</organism>
<feature type="transmembrane region" description="Helical" evidence="5">
    <location>
        <begin position="35"/>
        <end position="54"/>
    </location>
</feature>
<gene>
    <name evidence="6" type="ORF">C4K46_06610</name>
</gene>